<feature type="compositionally biased region" description="Basic residues" evidence="1">
    <location>
        <begin position="542"/>
        <end position="552"/>
    </location>
</feature>
<dbReference type="VEuPathDB" id="MicrosporidiaDB:VCUG_01332"/>
<dbReference type="GeneID" id="19879211"/>
<protein>
    <submittedName>
        <fullName evidence="2">Uncharacterized protein</fullName>
    </submittedName>
</protein>
<dbReference type="OMA" id="MIEERIC"/>
<evidence type="ECO:0000313" key="2">
    <source>
        <dbReference type="EMBL" id="ELA47143.1"/>
    </source>
</evidence>
<accession>L2GV09</accession>
<dbReference type="RefSeq" id="XP_008074351.1">
    <property type="nucleotide sequence ID" value="XM_008076160.1"/>
</dbReference>
<dbReference type="EMBL" id="GL877423">
    <property type="protein sequence ID" value="ELA47143.1"/>
    <property type="molecule type" value="Genomic_DNA"/>
</dbReference>
<dbReference type="HOGENOM" id="CLU_020887_0_0_1"/>
<dbReference type="OrthoDB" id="10428887at2759"/>
<gene>
    <name evidence="2" type="ORF">VCUG_01332</name>
</gene>
<organism evidence="2 3">
    <name type="scientific">Vavraia culicis (isolate floridensis)</name>
    <name type="common">Microsporidian parasite</name>
    <dbReference type="NCBI Taxonomy" id="948595"/>
    <lineage>
        <taxon>Eukaryota</taxon>
        <taxon>Fungi</taxon>
        <taxon>Fungi incertae sedis</taxon>
        <taxon>Microsporidia</taxon>
        <taxon>Pleistophoridae</taxon>
        <taxon>Vavraia</taxon>
    </lineage>
</organism>
<keyword evidence="3" id="KW-1185">Reference proteome</keyword>
<feature type="region of interest" description="Disordered" evidence="1">
    <location>
        <begin position="527"/>
        <end position="552"/>
    </location>
</feature>
<evidence type="ECO:0000256" key="1">
    <source>
        <dbReference type="SAM" id="MobiDB-lite"/>
    </source>
</evidence>
<reference evidence="3" key="1">
    <citation type="submission" date="2011-03" db="EMBL/GenBank/DDBJ databases">
        <title>The genome sequence of Vavraia culicis strain floridensis.</title>
        <authorList>
            <consortium name="The Broad Institute Genome Sequencing Platform"/>
            <person name="Cuomo C."/>
            <person name="Becnel J."/>
            <person name="Sanscrainte N."/>
            <person name="Young S.K."/>
            <person name="Zeng Q."/>
            <person name="Gargeya S."/>
            <person name="Fitzgerald M."/>
            <person name="Haas B."/>
            <person name="Abouelleil A."/>
            <person name="Alvarado L."/>
            <person name="Arachchi H.M."/>
            <person name="Berlin A."/>
            <person name="Chapman S.B."/>
            <person name="Gearin G."/>
            <person name="Goldberg J."/>
            <person name="Griggs A."/>
            <person name="Gujja S."/>
            <person name="Hansen M."/>
            <person name="Heiman D."/>
            <person name="Howarth C."/>
            <person name="Larimer J."/>
            <person name="Lui A."/>
            <person name="MacDonald P.J.P."/>
            <person name="McCowen C."/>
            <person name="Montmayeur A."/>
            <person name="Murphy C."/>
            <person name="Neiman D."/>
            <person name="Pearson M."/>
            <person name="Priest M."/>
            <person name="Roberts A."/>
            <person name="Saif S."/>
            <person name="Shea T."/>
            <person name="Sisk P."/>
            <person name="Stolte C."/>
            <person name="Sykes S."/>
            <person name="Wortman J."/>
            <person name="Nusbaum C."/>
            <person name="Birren B."/>
        </authorList>
    </citation>
    <scope>NUCLEOTIDE SEQUENCE [LARGE SCALE GENOMIC DNA]</scope>
    <source>
        <strain evidence="3">floridensis</strain>
    </source>
</reference>
<name>L2GV09_VAVCU</name>
<dbReference type="AlphaFoldDB" id="L2GV09"/>
<sequence length="552" mass="63728">MVELKEIQVSSVEKDIPIHLSDRERCYFDLSMSAELLIQKLDDIIKRYNFMFMDDFVVNYGNDGTRKDVCVKDRSLQYHVNGNLTGSFPHLRDCYYALDCLNIDYVCYKGISLAMTLSYITPDDVRKHRAENETSFTGELMINDREVSLDRKKSLRIGICDKSMNVCGGGVIGNCVVRLDGLGRKGCFMMSCDDKIVKKKELRDVEEFIGVVGRPGLIVKNMEKNRDISVETENDKELIVKSSNKEAKVGMKYAMSDARKGDCNILERVKGSFSYLIDVLLADSALRQKVNCYCDGYIVFYVRSAQKIDKNIFIEYCIERRNLPMKHSEIEAFSILSDIPAQKLVLEYLNTQVKLFMADGNVDIDAIIYNLRCAFHYKLVSGEDWIRREFNAMLVKLFEMIEERICEHMVGYEECSDALIYVIFMILVSSGTKNEDANVYSGIHAYSQTASSYTEIISNLKRNYTNNLFGSNAYYDVYKNCEKALHCGSMRLIDEKQFNELLNCLVVRNRRCFLKNYEYREEKWGEKSVDGSNVMQDDIDGRKKRRNTRKRG</sequence>
<proteinExistence type="predicted"/>
<dbReference type="Proteomes" id="UP000011081">
    <property type="component" value="Unassembled WGS sequence"/>
</dbReference>
<evidence type="ECO:0000313" key="3">
    <source>
        <dbReference type="Proteomes" id="UP000011081"/>
    </source>
</evidence>
<dbReference type="InParanoid" id="L2GV09"/>